<dbReference type="GeneID" id="100372395"/>
<dbReference type="Pfam" id="PF05210">
    <property type="entry name" value="Sprouty"/>
    <property type="match status" value="1"/>
</dbReference>
<feature type="region of interest" description="Disordered" evidence="2">
    <location>
        <begin position="127"/>
        <end position="171"/>
    </location>
</feature>
<evidence type="ECO:0000313" key="4">
    <source>
        <dbReference type="RefSeq" id="XP_006822863.1"/>
    </source>
</evidence>
<accession>A0ABM0MS72</accession>
<dbReference type="Proteomes" id="UP000694865">
    <property type="component" value="Unplaced"/>
</dbReference>
<gene>
    <name evidence="4" type="primary">LOC100372395</name>
</gene>
<dbReference type="InterPro" id="IPR007875">
    <property type="entry name" value="Sprouty"/>
</dbReference>
<dbReference type="RefSeq" id="XP_006822863.1">
    <property type="nucleotide sequence ID" value="XM_006822800.1"/>
</dbReference>
<name>A0ABM0MS72_SACKO</name>
<keyword evidence="3" id="KW-1185">Reference proteome</keyword>
<dbReference type="PANTHER" id="PTHR12365">
    <property type="entry name" value="SPROUTY"/>
    <property type="match status" value="1"/>
</dbReference>
<evidence type="ECO:0000256" key="1">
    <source>
        <dbReference type="ARBA" id="ARBA00010964"/>
    </source>
</evidence>
<dbReference type="InterPro" id="IPR051192">
    <property type="entry name" value="Sprouty_domain"/>
</dbReference>
<evidence type="ECO:0000256" key="2">
    <source>
        <dbReference type="SAM" id="MobiDB-lite"/>
    </source>
</evidence>
<organism evidence="3 4">
    <name type="scientific">Saccoglossus kowalevskii</name>
    <name type="common">Acorn worm</name>
    <dbReference type="NCBI Taxonomy" id="10224"/>
    <lineage>
        <taxon>Eukaryota</taxon>
        <taxon>Metazoa</taxon>
        <taxon>Hemichordata</taxon>
        <taxon>Enteropneusta</taxon>
        <taxon>Harrimaniidae</taxon>
        <taxon>Saccoglossus</taxon>
    </lineage>
</organism>
<protein>
    <submittedName>
        <fullName evidence="4">Protein sprouty homolog 2-like isoform X2</fullName>
    </submittedName>
</protein>
<dbReference type="PROSITE" id="PS51227">
    <property type="entry name" value="SPR"/>
    <property type="match status" value="1"/>
</dbReference>
<dbReference type="PANTHER" id="PTHR12365:SF7">
    <property type="entry name" value="PROTEIN SPROUTY"/>
    <property type="match status" value="1"/>
</dbReference>
<reference evidence="4" key="1">
    <citation type="submission" date="2025-08" db="UniProtKB">
        <authorList>
            <consortium name="RefSeq"/>
        </authorList>
    </citation>
    <scope>IDENTIFICATION</scope>
    <source>
        <tissue evidence="4">Testes</tissue>
    </source>
</reference>
<proteinExistence type="inferred from homology"/>
<sequence length="317" mass="35398">MNLTTIMARRQNDGLRVVESQPRSIIAYNNSIYNPLNCTQLKLNQVRAIENDYTDHLVWEPNVNNRSSSRPSSSPTRKAHVYSHLMFDEYYQSAKIPTGQLKSSTLVTTNGYNSTNGTVIQVVRSPPSFNKPVRPPPPKIPTSNWKSHDTEKTPPELSPRPDLVKERPTASHGHDQKSILICPFCGLCKCAGCKSSKELPEKWLCDGRCLLSAESAVDYGSCLCAVKGTFYHCSSCVANEDEDYGCSDNPCLCSKPGENHCCTRWITMGLMSMCFPCLVCYLPGKLCVRMCRACYGGTHHRGCRCPPRVQEQLNHLL</sequence>
<feature type="compositionally biased region" description="Basic and acidic residues" evidence="2">
    <location>
        <begin position="162"/>
        <end position="171"/>
    </location>
</feature>
<evidence type="ECO:0000313" key="3">
    <source>
        <dbReference type="Proteomes" id="UP000694865"/>
    </source>
</evidence>
<comment type="similarity">
    <text evidence="1">Belongs to the sprouty family.</text>
</comment>